<dbReference type="Pfam" id="PF00440">
    <property type="entry name" value="TetR_N"/>
    <property type="match status" value="1"/>
</dbReference>
<dbReference type="GO" id="GO:0003700">
    <property type="term" value="F:DNA-binding transcription factor activity"/>
    <property type="evidence" value="ECO:0007669"/>
    <property type="project" value="TreeGrafter"/>
</dbReference>
<dbReference type="InterPro" id="IPR009057">
    <property type="entry name" value="Homeodomain-like_sf"/>
</dbReference>
<name>A0A839RKI9_9ACTN</name>
<dbReference type="EMBL" id="JACHWS010000001">
    <property type="protein sequence ID" value="MBB3036511.1"/>
    <property type="molecule type" value="Genomic_DNA"/>
</dbReference>
<organism evidence="7 8">
    <name type="scientific">Hoyosella altamirensis</name>
    <dbReference type="NCBI Taxonomy" id="616997"/>
    <lineage>
        <taxon>Bacteria</taxon>
        <taxon>Bacillati</taxon>
        <taxon>Actinomycetota</taxon>
        <taxon>Actinomycetes</taxon>
        <taxon>Mycobacteriales</taxon>
        <taxon>Hoyosellaceae</taxon>
        <taxon>Hoyosella</taxon>
    </lineage>
</organism>
<dbReference type="PANTHER" id="PTHR30055:SF234">
    <property type="entry name" value="HTH-TYPE TRANSCRIPTIONAL REGULATOR BETI"/>
    <property type="match status" value="1"/>
</dbReference>
<evidence type="ECO:0000256" key="5">
    <source>
        <dbReference type="SAM" id="MobiDB-lite"/>
    </source>
</evidence>
<comment type="caution">
    <text evidence="7">The sequence shown here is derived from an EMBL/GenBank/DDBJ whole genome shotgun (WGS) entry which is preliminary data.</text>
</comment>
<accession>A0A839RKI9</accession>
<evidence type="ECO:0000313" key="7">
    <source>
        <dbReference type="EMBL" id="MBB3036511.1"/>
    </source>
</evidence>
<dbReference type="PROSITE" id="PS50977">
    <property type="entry name" value="HTH_TETR_2"/>
    <property type="match status" value="1"/>
</dbReference>
<dbReference type="SUPFAM" id="SSF46689">
    <property type="entry name" value="Homeodomain-like"/>
    <property type="match status" value="1"/>
</dbReference>
<keyword evidence="3" id="KW-0804">Transcription</keyword>
<reference evidence="7 8" key="1">
    <citation type="submission" date="2020-08" db="EMBL/GenBank/DDBJ databases">
        <title>Sequencing the genomes of 1000 actinobacteria strains.</title>
        <authorList>
            <person name="Klenk H.-P."/>
        </authorList>
    </citation>
    <scope>NUCLEOTIDE SEQUENCE [LARGE SCALE GENOMIC DNA]</scope>
    <source>
        <strain evidence="7 8">DSM 45258</strain>
    </source>
</reference>
<sequence>MAASAQQHQIGDAAPQSPRVSRRRARNREAMLDVAERLLSADGVDAVHIEQIAEAADVSVGSIYTHFGNKEGLILATADRIFDRIHDYLAMAYSASEKPIEQVVATGSAYLNLLLDYPFLVRFMASGLPQQGEDGVVLRIHQRIEALLTYLEDRIDAAISAGQAKPVNSAHFARFLLGSWNGVVALSLQGDAFRLSRDEAEECLYQARRIIIEGLCTPPYLDDEGRATIDLPRVPRPPSESA</sequence>
<dbReference type="InterPro" id="IPR050109">
    <property type="entry name" value="HTH-type_TetR-like_transc_reg"/>
</dbReference>
<dbReference type="InterPro" id="IPR001647">
    <property type="entry name" value="HTH_TetR"/>
</dbReference>
<feature type="domain" description="HTH tetR-type" evidence="6">
    <location>
        <begin position="25"/>
        <end position="85"/>
    </location>
</feature>
<dbReference type="GO" id="GO:0000976">
    <property type="term" value="F:transcription cis-regulatory region binding"/>
    <property type="evidence" value="ECO:0007669"/>
    <property type="project" value="TreeGrafter"/>
</dbReference>
<protein>
    <submittedName>
        <fullName evidence="7">AcrR family transcriptional regulator</fullName>
    </submittedName>
</protein>
<feature type="DNA-binding region" description="H-T-H motif" evidence="4">
    <location>
        <begin position="48"/>
        <end position="67"/>
    </location>
</feature>
<dbReference type="RefSeq" id="WP_183377472.1">
    <property type="nucleotide sequence ID" value="NZ_BDDI01000015.1"/>
</dbReference>
<feature type="region of interest" description="Disordered" evidence="5">
    <location>
        <begin position="1"/>
        <end position="25"/>
    </location>
</feature>
<dbReference type="PANTHER" id="PTHR30055">
    <property type="entry name" value="HTH-TYPE TRANSCRIPTIONAL REGULATOR RUTR"/>
    <property type="match status" value="1"/>
</dbReference>
<proteinExistence type="predicted"/>
<keyword evidence="1" id="KW-0805">Transcription regulation</keyword>
<evidence type="ECO:0000256" key="4">
    <source>
        <dbReference type="PROSITE-ProRule" id="PRU00335"/>
    </source>
</evidence>
<dbReference type="AlphaFoldDB" id="A0A839RKI9"/>
<evidence type="ECO:0000259" key="6">
    <source>
        <dbReference type="PROSITE" id="PS50977"/>
    </source>
</evidence>
<evidence type="ECO:0000256" key="1">
    <source>
        <dbReference type="ARBA" id="ARBA00023015"/>
    </source>
</evidence>
<dbReference type="InterPro" id="IPR036271">
    <property type="entry name" value="Tet_transcr_reg_TetR-rel_C_sf"/>
</dbReference>
<dbReference type="PRINTS" id="PR00455">
    <property type="entry name" value="HTHTETR"/>
</dbReference>
<keyword evidence="2 4" id="KW-0238">DNA-binding</keyword>
<keyword evidence="8" id="KW-1185">Reference proteome</keyword>
<evidence type="ECO:0000256" key="3">
    <source>
        <dbReference type="ARBA" id="ARBA00023163"/>
    </source>
</evidence>
<evidence type="ECO:0000256" key="2">
    <source>
        <dbReference type="ARBA" id="ARBA00023125"/>
    </source>
</evidence>
<dbReference type="Proteomes" id="UP000567922">
    <property type="component" value="Unassembled WGS sequence"/>
</dbReference>
<dbReference type="Gene3D" id="1.10.357.10">
    <property type="entry name" value="Tetracycline Repressor, domain 2"/>
    <property type="match status" value="1"/>
</dbReference>
<evidence type="ECO:0000313" key="8">
    <source>
        <dbReference type="Proteomes" id="UP000567922"/>
    </source>
</evidence>
<gene>
    <name evidence="7" type="ORF">FHU29_000945</name>
</gene>
<dbReference type="SUPFAM" id="SSF48498">
    <property type="entry name" value="Tetracyclin repressor-like, C-terminal domain"/>
    <property type="match status" value="1"/>
</dbReference>